<proteinExistence type="predicted"/>
<evidence type="ECO:0000313" key="1">
    <source>
        <dbReference type="EMBL" id="EOY33345.1"/>
    </source>
</evidence>
<sequence length="72" mass="7911">MDPTESGKSPTDLANHFPIEIINTNSIQTQVYQGVLPHLLGTISSNVEVTAKKLGIFLFLLLKELKSVSIFL</sequence>
<gene>
    <name evidence="1" type="ORF">TCM_041312</name>
</gene>
<dbReference type="AlphaFoldDB" id="A0A061GU22"/>
<dbReference type="Gramene" id="EOY33345">
    <property type="protein sequence ID" value="EOY33345"/>
    <property type="gene ID" value="TCM_041312"/>
</dbReference>
<organism evidence="1 2">
    <name type="scientific">Theobroma cacao</name>
    <name type="common">Cacao</name>
    <name type="synonym">Cocoa</name>
    <dbReference type="NCBI Taxonomy" id="3641"/>
    <lineage>
        <taxon>Eukaryota</taxon>
        <taxon>Viridiplantae</taxon>
        <taxon>Streptophyta</taxon>
        <taxon>Embryophyta</taxon>
        <taxon>Tracheophyta</taxon>
        <taxon>Spermatophyta</taxon>
        <taxon>Magnoliopsida</taxon>
        <taxon>eudicotyledons</taxon>
        <taxon>Gunneridae</taxon>
        <taxon>Pentapetalae</taxon>
        <taxon>rosids</taxon>
        <taxon>malvids</taxon>
        <taxon>Malvales</taxon>
        <taxon>Malvaceae</taxon>
        <taxon>Byttnerioideae</taxon>
        <taxon>Theobroma</taxon>
    </lineage>
</organism>
<dbReference type="EMBL" id="CM001887">
    <property type="protein sequence ID" value="EOY33345.1"/>
    <property type="molecule type" value="Genomic_DNA"/>
</dbReference>
<protein>
    <submittedName>
        <fullName evidence="1">Uncharacterized protein</fullName>
    </submittedName>
</protein>
<evidence type="ECO:0000313" key="2">
    <source>
        <dbReference type="Proteomes" id="UP000026915"/>
    </source>
</evidence>
<dbReference type="HOGENOM" id="CLU_178864_0_0_1"/>
<name>A0A061GU22_THECC</name>
<accession>A0A061GU22</accession>
<dbReference type="Proteomes" id="UP000026915">
    <property type="component" value="Chromosome 9"/>
</dbReference>
<dbReference type="STRING" id="3641.A0A061GU22"/>
<dbReference type="InParanoid" id="A0A061GU22"/>
<keyword evidence="2" id="KW-1185">Reference proteome</keyword>
<reference evidence="1 2" key="1">
    <citation type="journal article" date="2013" name="Genome Biol.">
        <title>The genome sequence of the most widely cultivated cacao type and its use to identify candidate genes regulating pod color.</title>
        <authorList>
            <person name="Motamayor J.C."/>
            <person name="Mockaitis K."/>
            <person name="Schmutz J."/>
            <person name="Haiminen N."/>
            <person name="Iii D.L."/>
            <person name="Cornejo O."/>
            <person name="Findley S.D."/>
            <person name="Zheng P."/>
            <person name="Utro F."/>
            <person name="Royaert S."/>
            <person name="Saski C."/>
            <person name="Jenkins J."/>
            <person name="Podicheti R."/>
            <person name="Zhao M."/>
            <person name="Scheffler B.E."/>
            <person name="Stack J.C."/>
            <person name="Feltus F.A."/>
            <person name="Mustiga G.M."/>
            <person name="Amores F."/>
            <person name="Phillips W."/>
            <person name="Marelli J.P."/>
            <person name="May G.D."/>
            <person name="Shapiro H."/>
            <person name="Ma J."/>
            <person name="Bustamante C.D."/>
            <person name="Schnell R.J."/>
            <person name="Main D."/>
            <person name="Gilbert D."/>
            <person name="Parida L."/>
            <person name="Kuhn D.N."/>
        </authorList>
    </citation>
    <scope>NUCLEOTIDE SEQUENCE [LARGE SCALE GENOMIC DNA]</scope>
    <source>
        <strain evidence="2">cv. Matina 1-6</strain>
    </source>
</reference>